<feature type="transmembrane region" description="Helical" evidence="6">
    <location>
        <begin position="275"/>
        <end position="299"/>
    </location>
</feature>
<dbReference type="EMBL" id="JBEPMK010000004">
    <property type="protein sequence ID" value="MET3644627.1"/>
    <property type="molecule type" value="Genomic_DNA"/>
</dbReference>
<evidence type="ECO:0000256" key="6">
    <source>
        <dbReference type="RuleBase" id="RU363042"/>
    </source>
</evidence>
<comment type="caution">
    <text evidence="7">The sequence shown here is derived from an EMBL/GenBank/DDBJ whole genome shotgun (WGS) entry which is preliminary data.</text>
</comment>
<dbReference type="InterPro" id="IPR022791">
    <property type="entry name" value="L-PG_synthase/AglD"/>
</dbReference>
<keyword evidence="3 6" id="KW-0812">Transmembrane</keyword>
<dbReference type="EC" id="2.3.2.3" evidence="6"/>
<feature type="transmembrane region" description="Helical" evidence="6">
    <location>
        <begin position="15"/>
        <end position="32"/>
    </location>
</feature>
<gene>
    <name evidence="6" type="primary">mprF</name>
    <name evidence="7" type="ORF">ABID27_001254</name>
</gene>
<feature type="transmembrane region" description="Helical" evidence="6">
    <location>
        <begin position="52"/>
        <end position="74"/>
    </location>
</feature>
<evidence type="ECO:0000256" key="2">
    <source>
        <dbReference type="ARBA" id="ARBA00022475"/>
    </source>
</evidence>
<evidence type="ECO:0000313" key="7">
    <source>
        <dbReference type="EMBL" id="MET3644627.1"/>
    </source>
</evidence>
<keyword evidence="8" id="KW-1185">Reference proteome</keyword>
<protein>
    <recommendedName>
        <fullName evidence="6">Phosphatidylglycerol lysyltransferase</fullName>
        <ecNumber evidence="6">2.3.2.3</ecNumber>
    </recommendedName>
    <alternativeName>
        <fullName evidence="6">Lysylphosphatidylglycerol synthase</fullName>
    </alternativeName>
</protein>
<evidence type="ECO:0000256" key="3">
    <source>
        <dbReference type="ARBA" id="ARBA00022692"/>
    </source>
</evidence>
<keyword evidence="4 6" id="KW-1133">Transmembrane helix</keyword>
<comment type="subcellular location">
    <subcellularLocation>
        <location evidence="1 6">Cell membrane</location>
        <topology evidence="1 6">Multi-pass membrane protein</topology>
    </subcellularLocation>
</comment>
<name>A0ABV2JL41_9STRE</name>
<dbReference type="Proteomes" id="UP001549055">
    <property type="component" value="Unassembled WGS sequence"/>
</dbReference>
<feature type="transmembrane region" description="Helical" evidence="6">
    <location>
        <begin position="163"/>
        <end position="183"/>
    </location>
</feature>
<dbReference type="Pfam" id="PF03706">
    <property type="entry name" value="LPG_synthase_TM"/>
    <property type="match status" value="1"/>
</dbReference>
<keyword evidence="6" id="KW-0443">Lipid metabolism</keyword>
<sequence>MKKIKDILQPYQSRLKTVFFVIVSILVIVELTRLSKTISIADIKRILNTIPLFNLILILVIGFITVCPMVWYDIILNKMLKTNYSKSYIFETGFATNAINNLAGFAGLVEIGLRYSFYSEGKASDESVAQQISKVMPFFMSGLSIYSGISLVCLLLPQGNHGMMLYLPVILGGMLYLPFVYFISARKSLTYFGQLNRTYRHQLLLASFLDWTGVLLSFISIGYLAGFHLPIYDLIPIYIIAVVVGLMSMIPSGIGGFDIVLISGLTSAGLGHSQAVTWLLLFRIAYYILPFLVGVGFFIKHIGGRVNQKFLGLPKTISTALTTNLELAFLKLFVFFSFYQP</sequence>
<keyword evidence="6" id="KW-0046">Antibiotic resistance</keyword>
<evidence type="ECO:0000256" key="5">
    <source>
        <dbReference type="ARBA" id="ARBA00023136"/>
    </source>
</evidence>
<keyword evidence="5 6" id="KW-0472">Membrane</keyword>
<comment type="catalytic activity">
    <reaction evidence="6">
        <text>L-lysyl-tRNA(Lys) + a 1,2-diacyl-sn-glycero-3-phospho-(1'-sn-glycerol) = a 1,2-diacyl-sn-glycero-3-phospho-1'-(3'-O-L-lysyl)-sn-glycerol + tRNA(Lys)</text>
        <dbReference type="Rhea" id="RHEA:10668"/>
        <dbReference type="Rhea" id="RHEA-COMP:9696"/>
        <dbReference type="Rhea" id="RHEA-COMP:9697"/>
        <dbReference type="ChEBI" id="CHEBI:64716"/>
        <dbReference type="ChEBI" id="CHEBI:75792"/>
        <dbReference type="ChEBI" id="CHEBI:78442"/>
        <dbReference type="ChEBI" id="CHEBI:78529"/>
        <dbReference type="EC" id="2.3.2.3"/>
    </reaction>
</comment>
<keyword evidence="2" id="KW-1003">Cell membrane</keyword>
<keyword evidence="6" id="KW-0808">Transferase</keyword>
<feature type="transmembrane region" description="Helical" evidence="6">
    <location>
        <begin position="237"/>
        <end position="263"/>
    </location>
</feature>
<feature type="transmembrane region" description="Helical" evidence="6">
    <location>
        <begin position="203"/>
        <end position="225"/>
    </location>
</feature>
<feature type="transmembrane region" description="Helical" evidence="6">
    <location>
        <begin position="94"/>
        <end position="117"/>
    </location>
</feature>
<feature type="transmembrane region" description="Helical" evidence="6">
    <location>
        <begin position="138"/>
        <end position="157"/>
    </location>
</feature>
<evidence type="ECO:0000313" key="8">
    <source>
        <dbReference type="Proteomes" id="UP001549055"/>
    </source>
</evidence>
<comment type="function">
    <text evidence="6">Catalyzes the transfer of a lysyl group from L-lysyl-tRNA(Lys) to membrane-bound phosphatidylglycerol (PG), which produces lysylphosphatidylglycerol (LPG), a major component of the bacterial membrane with a positive net charge. LPG synthesis contributes to bacterial virulence as it is involved in the resistance mechanism against cationic antimicrobial peptides (CAMP) produces by the host's immune system (defensins, cathelicidins) and by the competing microorganisms.</text>
</comment>
<dbReference type="RefSeq" id="WP_354281021.1">
    <property type="nucleotide sequence ID" value="NZ_JBEPMK010000004.1"/>
</dbReference>
<reference evidence="7 8" key="1">
    <citation type="submission" date="2024-06" db="EMBL/GenBank/DDBJ databases">
        <title>Genomic Encyclopedia of Type Strains, Phase IV (KMG-IV): sequencing the most valuable type-strain genomes for metagenomic binning, comparative biology and taxonomic classification.</title>
        <authorList>
            <person name="Goeker M."/>
        </authorList>
    </citation>
    <scope>NUCLEOTIDE SEQUENCE [LARGE SCALE GENOMIC DNA]</scope>
    <source>
        <strain evidence="7 8">DSM 15349</strain>
    </source>
</reference>
<comment type="similarity">
    <text evidence="6">Belongs to the LPG synthase family.</text>
</comment>
<evidence type="ECO:0000256" key="1">
    <source>
        <dbReference type="ARBA" id="ARBA00004651"/>
    </source>
</evidence>
<proteinExistence type="inferred from homology"/>
<evidence type="ECO:0000256" key="4">
    <source>
        <dbReference type="ARBA" id="ARBA00022989"/>
    </source>
</evidence>
<accession>A0ABV2JL41</accession>
<organism evidence="7 8">
    <name type="scientific">Streptococcus gallinaceus</name>
    <dbReference type="NCBI Taxonomy" id="165758"/>
    <lineage>
        <taxon>Bacteria</taxon>
        <taxon>Bacillati</taxon>
        <taxon>Bacillota</taxon>
        <taxon>Bacilli</taxon>
        <taxon>Lactobacillales</taxon>
        <taxon>Streptococcaceae</taxon>
        <taxon>Streptococcus</taxon>
    </lineage>
</organism>